<sequence precursor="true">MDSRIRLLLLCSLPLLLNACASLQASQDSANEELLWKEQVEQRLDSVADKNEELAKLRARVSLLEAENKREFTHAQNELAAMNSQLETLKQELESLKSRRSKPKGKAVKKAKNKAVEKAADAASIENSAPKPIAKQDNQGQSERAKRAYYDAYFALKNGDYFESSLAFRNFLRDFPGDKLAGEAKYWYGESLLAQGEAGKALLVFQDIINGKSFTPRHAAAMLKAGFIHEKQQQQDAAISLYSQLIRQHPASSEAETARSRLKQQNGQG</sequence>
<name>A0A2K8KV38_MARES</name>
<evidence type="ECO:0000313" key="3">
    <source>
        <dbReference type="EMBL" id="ATX78573.1"/>
    </source>
</evidence>
<dbReference type="AlphaFoldDB" id="A0A2K8KV38"/>
<dbReference type="SUPFAM" id="SSF48452">
    <property type="entry name" value="TPR-like"/>
    <property type="match status" value="1"/>
</dbReference>
<feature type="signal peptide" evidence="1">
    <location>
        <begin position="1"/>
        <end position="21"/>
    </location>
</feature>
<feature type="chain" id="PRO_5015013464" description="Cell division coordinator CpoB" evidence="1">
    <location>
        <begin position="22"/>
        <end position="269"/>
    </location>
</feature>
<evidence type="ECO:0000256" key="1">
    <source>
        <dbReference type="HAMAP-Rule" id="MF_02066"/>
    </source>
</evidence>
<dbReference type="Gene3D" id="1.25.40.10">
    <property type="entry name" value="Tetratricopeptide repeat domain"/>
    <property type="match status" value="1"/>
</dbReference>
<dbReference type="InterPro" id="IPR034706">
    <property type="entry name" value="CpoB"/>
</dbReference>
<keyword evidence="1" id="KW-0132">Cell division</keyword>
<dbReference type="KEGG" id="maes:Ga0123461_0120"/>
<keyword evidence="1" id="KW-0131">Cell cycle</keyword>
<keyword evidence="4" id="KW-1185">Reference proteome</keyword>
<comment type="similarity">
    <text evidence="1">Belongs to the CpoB family.</text>
</comment>
<dbReference type="OrthoDB" id="8525418at2"/>
<feature type="coiled-coil region" evidence="1">
    <location>
        <begin position="37"/>
        <end position="99"/>
    </location>
</feature>
<gene>
    <name evidence="1" type="primary">cpoB</name>
    <name evidence="3" type="ORF">Ga0123461_0120</name>
</gene>
<protein>
    <recommendedName>
        <fullName evidence="1">Cell division coordinator CpoB</fullName>
    </recommendedName>
</protein>
<keyword evidence="1" id="KW-0574">Periplasm</keyword>
<reference evidence="3 4" key="1">
    <citation type="submission" date="2016-12" db="EMBL/GenBank/DDBJ databases">
        <title>Isolation and genomic insights into novel planktonic Zetaproteobacteria from stratified waters of the Chesapeake Bay.</title>
        <authorList>
            <person name="McAllister S.M."/>
            <person name="Kato S."/>
            <person name="Chan C.S."/>
            <person name="Chiu B.K."/>
            <person name="Field E.K."/>
        </authorList>
    </citation>
    <scope>NUCLEOTIDE SEQUENCE [LARGE SCALE GENOMIC DNA]</scope>
    <source>
        <strain evidence="3 4">CP-5</strain>
    </source>
</reference>
<dbReference type="InterPro" id="IPR011990">
    <property type="entry name" value="TPR-like_helical_dom_sf"/>
</dbReference>
<organism evidence="3 4">
    <name type="scientific">Mariprofundus aestuarium</name>
    <dbReference type="NCBI Taxonomy" id="1921086"/>
    <lineage>
        <taxon>Bacteria</taxon>
        <taxon>Pseudomonadati</taxon>
        <taxon>Pseudomonadota</taxon>
        <taxon>Candidatius Mariprofundia</taxon>
        <taxon>Mariprofundales</taxon>
        <taxon>Mariprofundaceae</taxon>
        <taxon>Mariprofundus</taxon>
    </lineage>
</organism>
<evidence type="ECO:0000313" key="4">
    <source>
        <dbReference type="Proteomes" id="UP000231701"/>
    </source>
</evidence>
<accession>A0A2K8KV38</accession>
<dbReference type="InterPro" id="IPR019734">
    <property type="entry name" value="TPR_rpt"/>
</dbReference>
<comment type="subcellular location">
    <subcellularLocation>
        <location evidence="1">Periplasm</location>
    </subcellularLocation>
</comment>
<keyword evidence="1" id="KW-0175">Coiled coil</keyword>
<dbReference type="GO" id="GO:0030288">
    <property type="term" value="C:outer membrane-bounded periplasmic space"/>
    <property type="evidence" value="ECO:0007669"/>
    <property type="project" value="UniProtKB-UniRule"/>
</dbReference>
<dbReference type="GO" id="GO:0043093">
    <property type="term" value="P:FtsZ-dependent cytokinesis"/>
    <property type="evidence" value="ECO:0007669"/>
    <property type="project" value="UniProtKB-UniRule"/>
</dbReference>
<dbReference type="Proteomes" id="UP000231701">
    <property type="component" value="Chromosome"/>
</dbReference>
<feature type="region of interest" description="Disordered" evidence="2">
    <location>
        <begin position="119"/>
        <end position="142"/>
    </location>
</feature>
<evidence type="ECO:0000256" key="2">
    <source>
        <dbReference type="SAM" id="MobiDB-lite"/>
    </source>
</evidence>
<dbReference type="Pfam" id="PF13174">
    <property type="entry name" value="TPR_6"/>
    <property type="match status" value="1"/>
</dbReference>
<comment type="function">
    <text evidence="1">Mediates coordination of peptidoglycan synthesis and outer membrane constriction during cell division.</text>
</comment>
<dbReference type="HAMAP" id="MF_02066">
    <property type="entry name" value="CpoB"/>
    <property type="match status" value="1"/>
</dbReference>
<dbReference type="EMBL" id="CP018799">
    <property type="protein sequence ID" value="ATX78573.1"/>
    <property type="molecule type" value="Genomic_DNA"/>
</dbReference>
<keyword evidence="1" id="KW-0732">Signal</keyword>
<proteinExistence type="inferred from homology"/>